<feature type="transmembrane region" description="Helical" evidence="6">
    <location>
        <begin position="12"/>
        <end position="32"/>
    </location>
</feature>
<keyword evidence="3 6" id="KW-0812">Transmembrane</keyword>
<evidence type="ECO:0000256" key="2">
    <source>
        <dbReference type="ARBA" id="ARBA00009694"/>
    </source>
</evidence>
<accession>A0A2P2DG15</accession>
<evidence type="ECO:0000256" key="1">
    <source>
        <dbReference type="ARBA" id="ARBA00004141"/>
    </source>
</evidence>
<dbReference type="Pfam" id="PF04241">
    <property type="entry name" value="DUF423"/>
    <property type="match status" value="1"/>
</dbReference>
<dbReference type="GO" id="GO:0005886">
    <property type="term" value="C:plasma membrane"/>
    <property type="evidence" value="ECO:0007669"/>
    <property type="project" value="TreeGrafter"/>
</dbReference>
<comment type="caution">
    <text evidence="7">The sequence shown here is derived from an EMBL/GenBank/DDBJ whole genome shotgun (WGS) entry which is preliminary data.</text>
</comment>
<feature type="transmembrane region" description="Helical" evidence="6">
    <location>
        <begin position="111"/>
        <end position="138"/>
    </location>
</feature>
<organism evidence="7 8">
    <name type="scientific">Leptospira ellinghausenii</name>
    <dbReference type="NCBI Taxonomy" id="1917822"/>
    <lineage>
        <taxon>Bacteria</taxon>
        <taxon>Pseudomonadati</taxon>
        <taxon>Spirochaetota</taxon>
        <taxon>Spirochaetia</taxon>
        <taxon>Leptospirales</taxon>
        <taxon>Leptospiraceae</taxon>
        <taxon>Leptospira</taxon>
    </lineage>
</organism>
<evidence type="ECO:0000256" key="4">
    <source>
        <dbReference type="ARBA" id="ARBA00022989"/>
    </source>
</evidence>
<evidence type="ECO:0000313" key="7">
    <source>
        <dbReference type="EMBL" id="GBF43559.1"/>
    </source>
</evidence>
<evidence type="ECO:0000313" key="8">
    <source>
        <dbReference type="Proteomes" id="UP000245206"/>
    </source>
</evidence>
<evidence type="ECO:0000256" key="5">
    <source>
        <dbReference type="ARBA" id="ARBA00023136"/>
    </source>
</evidence>
<feature type="transmembrane region" description="Helical" evidence="6">
    <location>
        <begin position="52"/>
        <end position="70"/>
    </location>
</feature>
<dbReference type="PANTHER" id="PTHR43461">
    <property type="entry name" value="TRANSMEMBRANE PROTEIN 256"/>
    <property type="match status" value="1"/>
</dbReference>
<reference evidence="8" key="1">
    <citation type="journal article" date="2019" name="Microbiol. Immunol.">
        <title>Molecular and phenotypic characterization of Leptospira johnsonii sp. nov., Leptospira ellinghausenii sp. nov. and Leptospira ryugenii sp. nov. isolated from soil and water in Japan.</title>
        <authorList>
            <person name="Masuzawa T."/>
            <person name="Saito M."/>
            <person name="Nakao R."/>
            <person name="Nikaido Y."/>
            <person name="Matsumoto M."/>
            <person name="Ogawa M."/>
            <person name="Yokoyama M."/>
            <person name="Hidaka Y."/>
            <person name="Tomita J."/>
            <person name="Sakakibara K."/>
            <person name="Suzuki K."/>
            <person name="Yasuda S."/>
            <person name="Sato H."/>
            <person name="Yamaguchi M."/>
            <person name="Yoshida S.I."/>
            <person name="Koizumi N."/>
            <person name="Kawamura Y."/>
        </authorList>
    </citation>
    <scope>NUCLEOTIDE SEQUENCE [LARGE SCALE GENOMIC DNA]</scope>
    <source>
        <strain evidence="8">E18</strain>
    </source>
</reference>
<proteinExistence type="inferred from homology"/>
<keyword evidence="5 6" id="KW-0472">Membrane</keyword>
<dbReference type="OrthoDB" id="9802121at2"/>
<name>A0A2P2DG15_9LEPT</name>
<comment type="similarity">
    <text evidence="2">Belongs to the UPF0382 family.</text>
</comment>
<evidence type="ECO:0000256" key="3">
    <source>
        <dbReference type="ARBA" id="ARBA00022692"/>
    </source>
</evidence>
<comment type="subcellular location">
    <subcellularLocation>
        <location evidence="1">Membrane</location>
        <topology evidence="1">Multi-pass membrane protein</topology>
    </subcellularLocation>
</comment>
<sequence length="142" mass="15950">MKLVKKQSDLVLILLICLSGFLGVAIGAFGAHGLKKIIPPDLMITFETGNKYHFYHSITALFVFLMLIFSEQNETSEKTKKYLRISIWMFLVGILIFSFSLYTLAITGLKILGAITPFGGVSFLAGWYCLGLGMYYFFVPKK</sequence>
<gene>
    <name evidence="7" type="ORF">LPTSP2_28610</name>
</gene>
<dbReference type="EMBL" id="BFAZ01000009">
    <property type="protein sequence ID" value="GBF43559.1"/>
    <property type="molecule type" value="Genomic_DNA"/>
</dbReference>
<dbReference type="PANTHER" id="PTHR43461:SF1">
    <property type="entry name" value="TRANSMEMBRANE PROTEIN 256"/>
    <property type="match status" value="1"/>
</dbReference>
<dbReference type="Proteomes" id="UP000245206">
    <property type="component" value="Unassembled WGS sequence"/>
</dbReference>
<feature type="transmembrane region" description="Helical" evidence="6">
    <location>
        <begin position="82"/>
        <end position="105"/>
    </location>
</feature>
<dbReference type="InterPro" id="IPR006696">
    <property type="entry name" value="DUF423"/>
</dbReference>
<keyword evidence="8" id="KW-1185">Reference proteome</keyword>
<evidence type="ECO:0008006" key="9">
    <source>
        <dbReference type="Google" id="ProtNLM"/>
    </source>
</evidence>
<keyword evidence="4 6" id="KW-1133">Transmembrane helix</keyword>
<protein>
    <recommendedName>
        <fullName evidence="9">DUF423 domain-containing protein</fullName>
    </recommendedName>
</protein>
<dbReference type="AlphaFoldDB" id="A0A2P2DG15"/>
<evidence type="ECO:0000256" key="6">
    <source>
        <dbReference type="SAM" id="Phobius"/>
    </source>
</evidence>
<dbReference type="RefSeq" id="WP_108960466.1">
    <property type="nucleotide sequence ID" value="NZ_BFAZ01000009.1"/>
</dbReference>